<comment type="cofactor">
    <cofactor evidence="6">
        <name>Mg(2+)</name>
        <dbReference type="ChEBI" id="CHEBI:18420"/>
    </cofactor>
</comment>
<dbReference type="EMBL" id="QVEZ01000001">
    <property type="protein sequence ID" value="RGC07558.1"/>
    <property type="molecule type" value="Genomic_DNA"/>
</dbReference>
<protein>
    <recommendedName>
        <fullName evidence="6">Mini-ribonuclease 3</fullName>
        <shortName evidence="6">Mini-3</shortName>
        <shortName evidence="6">Mini-RNase 3</shortName>
        <ecNumber evidence="6">3.1.26.-</ecNumber>
    </recommendedName>
    <alternativeName>
        <fullName evidence="6">Mini-RNase III</fullName>
        <shortName evidence="6">Mini-III</shortName>
    </alternativeName>
</protein>
<evidence type="ECO:0000256" key="3">
    <source>
        <dbReference type="ARBA" id="ARBA00022722"/>
    </source>
</evidence>
<evidence type="ECO:0000313" key="12">
    <source>
        <dbReference type="Proteomes" id="UP000261079"/>
    </source>
</evidence>
<evidence type="ECO:0000313" key="9">
    <source>
        <dbReference type="EMBL" id="RGB73272.1"/>
    </source>
</evidence>
<dbReference type="Pfam" id="PF00636">
    <property type="entry name" value="Ribonuclease_3"/>
    <property type="match status" value="1"/>
</dbReference>
<comment type="similarity">
    <text evidence="6">Belongs to the MrnC RNase family.</text>
</comment>
<dbReference type="GO" id="GO:0006364">
    <property type="term" value="P:rRNA processing"/>
    <property type="evidence" value="ECO:0007669"/>
    <property type="project" value="UniProtKB-UniRule"/>
</dbReference>
<dbReference type="InterPro" id="IPR000999">
    <property type="entry name" value="RNase_III_dom"/>
</dbReference>
<gene>
    <name evidence="6" type="primary">mrnC</name>
    <name evidence="8" type="ORF">CRH10_02295</name>
    <name evidence="10" type="ORF">DW905_03075</name>
    <name evidence="9" type="ORF">DWZ89_00285</name>
</gene>
<keyword evidence="6" id="KW-0694">RNA-binding</keyword>
<evidence type="ECO:0000313" key="13">
    <source>
        <dbReference type="Proteomes" id="UP000261140"/>
    </source>
</evidence>
<keyword evidence="10" id="KW-0436">Ligase</keyword>
<dbReference type="Proteomes" id="UP000261079">
    <property type="component" value="Unassembled WGS sequence"/>
</dbReference>
<dbReference type="PANTHER" id="PTHR34276:SF1">
    <property type="entry name" value="MINI-RIBONUCLEASE 3"/>
    <property type="match status" value="1"/>
</dbReference>
<dbReference type="GO" id="GO:0004525">
    <property type="term" value="F:ribonuclease III activity"/>
    <property type="evidence" value="ECO:0007669"/>
    <property type="project" value="InterPro"/>
</dbReference>
<dbReference type="PIRSF" id="PIRSF005520">
    <property type="entry name" value="UCP005520"/>
    <property type="match status" value="1"/>
</dbReference>
<dbReference type="EC" id="3.1.26.-" evidence="6"/>
<dbReference type="KEGG" id="fpra:CG447_02775"/>
<dbReference type="SUPFAM" id="SSF69065">
    <property type="entry name" value="RNase III domain-like"/>
    <property type="match status" value="1"/>
</dbReference>
<keyword evidence="2 6" id="KW-0698">rRNA processing</keyword>
<accession>A0A2A7AJX6</accession>
<dbReference type="Gene3D" id="1.10.1520.10">
    <property type="entry name" value="Ribonuclease III domain"/>
    <property type="match status" value="1"/>
</dbReference>
<organism evidence="10 12">
    <name type="scientific">Faecalibacterium prausnitzii</name>
    <dbReference type="NCBI Taxonomy" id="853"/>
    <lineage>
        <taxon>Bacteria</taxon>
        <taxon>Bacillati</taxon>
        <taxon>Bacillota</taxon>
        <taxon>Clostridia</taxon>
        <taxon>Eubacteriales</taxon>
        <taxon>Oscillospiraceae</taxon>
        <taxon>Faecalibacterium</taxon>
    </lineage>
</organism>
<feature type="active site" evidence="6">
    <location>
        <position position="22"/>
    </location>
</feature>
<feature type="domain" description="RNase III" evidence="7">
    <location>
        <begin position="16"/>
        <end position="113"/>
    </location>
</feature>
<dbReference type="CDD" id="cd00593">
    <property type="entry name" value="RIBOc"/>
    <property type="match status" value="1"/>
</dbReference>
<evidence type="ECO:0000313" key="11">
    <source>
        <dbReference type="Proteomes" id="UP000223709"/>
    </source>
</evidence>
<keyword evidence="4 6" id="KW-0255">Endonuclease</keyword>
<reference evidence="8 11" key="1">
    <citation type="submission" date="2017-10" db="EMBL/GenBank/DDBJ databases">
        <title>Complete Genome Sequence of Faecalibacterium prausnitzii isolated from the gut of healthy adult Indian.</title>
        <authorList>
            <person name="Bag S."/>
            <person name="Ghosh T.S."/>
            <person name="Das B."/>
        </authorList>
    </citation>
    <scope>NUCLEOTIDE SEQUENCE [LARGE SCALE GENOMIC DNA]</scope>
    <source>
        <strain evidence="8 11">Indica</strain>
    </source>
</reference>
<dbReference type="InterPro" id="IPR008226">
    <property type="entry name" value="Mini3_fam"/>
</dbReference>
<keyword evidence="6" id="KW-0460">Magnesium</keyword>
<comment type="subcellular location">
    <subcellularLocation>
        <location evidence="6">Cytoplasm</location>
    </subcellularLocation>
</comment>
<name>A0A2A7AJX6_9FIRM</name>
<evidence type="ECO:0000313" key="8">
    <source>
        <dbReference type="EMBL" id="ATL89222.1"/>
    </source>
</evidence>
<keyword evidence="5 6" id="KW-0378">Hydrolase</keyword>
<comment type="subunit">
    <text evidence="6">Homodimer.</text>
</comment>
<sequence>MNESETIDPRELNPLALAFVGDSVLELLVRTRLARHHRMSAGKLNVEKVKYVSARAQFREEQLLEPLFTEEELAVFKRGRNASKASVAKHASPEEYRASTGFECLLGWLYLTGQMARVEELFDALWQQFDPNQK</sequence>
<keyword evidence="3 6" id="KW-0540">Nuclease</keyword>
<evidence type="ECO:0000256" key="5">
    <source>
        <dbReference type="ARBA" id="ARBA00022801"/>
    </source>
</evidence>
<dbReference type="GeneID" id="90659912"/>
<evidence type="ECO:0000256" key="6">
    <source>
        <dbReference type="HAMAP-Rule" id="MF_01468"/>
    </source>
</evidence>
<dbReference type="PANTHER" id="PTHR34276">
    <property type="entry name" value="MINI-RIBONUCLEASE 3"/>
    <property type="match status" value="1"/>
</dbReference>
<dbReference type="Proteomes" id="UP000261140">
    <property type="component" value="Unassembled WGS sequence"/>
</dbReference>
<dbReference type="GO" id="GO:0005737">
    <property type="term" value="C:cytoplasm"/>
    <property type="evidence" value="ECO:0007669"/>
    <property type="project" value="UniProtKB-SubCell"/>
</dbReference>
<dbReference type="HAMAP" id="MF_01468">
    <property type="entry name" value="RNase_Mini_III"/>
    <property type="match status" value="1"/>
</dbReference>
<dbReference type="GO" id="GO:0019843">
    <property type="term" value="F:rRNA binding"/>
    <property type="evidence" value="ECO:0007669"/>
    <property type="project" value="UniProtKB-UniRule"/>
</dbReference>
<dbReference type="Proteomes" id="UP000223709">
    <property type="component" value="Chromosome"/>
</dbReference>
<proteinExistence type="inferred from homology"/>
<evidence type="ECO:0000259" key="7">
    <source>
        <dbReference type="Pfam" id="PF00636"/>
    </source>
</evidence>
<dbReference type="InterPro" id="IPR036389">
    <property type="entry name" value="RNase_III_sf"/>
</dbReference>
<dbReference type="AlphaFoldDB" id="A0A2A7AJX6"/>
<dbReference type="RefSeq" id="WP_035394406.1">
    <property type="nucleotide sequence ID" value="NZ_CABVEJ010000001.1"/>
</dbReference>
<keyword evidence="1 6" id="KW-0690">Ribosome biogenesis</keyword>
<dbReference type="GO" id="GO:0016874">
    <property type="term" value="F:ligase activity"/>
    <property type="evidence" value="ECO:0007669"/>
    <property type="project" value="UniProtKB-KW"/>
</dbReference>
<evidence type="ECO:0000313" key="10">
    <source>
        <dbReference type="EMBL" id="RGC07558.1"/>
    </source>
</evidence>
<evidence type="ECO:0000256" key="4">
    <source>
        <dbReference type="ARBA" id="ARBA00022759"/>
    </source>
</evidence>
<keyword evidence="6" id="KW-0699">rRNA-binding</keyword>
<dbReference type="EMBL" id="QVEQ01000001">
    <property type="protein sequence ID" value="RGB73272.1"/>
    <property type="molecule type" value="Genomic_DNA"/>
</dbReference>
<evidence type="ECO:0000256" key="1">
    <source>
        <dbReference type="ARBA" id="ARBA00022517"/>
    </source>
</evidence>
<reference evidence="12 13" key="2">
    <citation type="submission" date="2018-08" db="EMBL/GenBank/DDBJ databases">
        <title>A genome reference for cultivated species of the human gut microbiota.</title>
        <authorList>
            <person name="Zou Y."/>
            <person name="Xue W."/>
            <person name="Luo G."/>
        </authorList>
    </citation>
    <scope>NUCLEOTIDE SEQUENCE [LARGE SCALE GENOMIC DNA]</scope>
    <source>
        <strain evidence="9 13">AF36-11AT</strain>
        <strain evidence="10 12">AM42-11AC</strain>
    </source>
</reference>
<dbReference type="EMBL" id="CP023819">
    <property type="protein sequence ID" value="ATL89222.1"/>
    <property type="molecule type" value="Genomic_DNA"/>
</dbReference>
<evidence type="ECO:0000256" key="2">
    <source>
        <dbReference type="ARBA" id="ARBA00022552"/>
    </source>
</evidence>
<keyword evidence="6" id="KW-0963">Cytoplasm</keyword>
<comment type="function">
    <text evidence="6">Involved in correct processing of both the 5' and 3' ends of 23S rRNA precursor. Processes 30S rRNA precursor transcript even in absence of ribonuclease 3 (Rnc); Rnc processes 30S rRNA into smaller rRNA precursors.</text>
</comment>